<name>A0ABT1Q222_9ACTN</name>
<comment type="caution">
    <text evidence="3">The sequence shown here is derived from an EMBL/GenBank/DDBJ whole genome shotgun (WGS) entry which is preliminary data.</text>
</comment>
<dbReference type="InterPro" id="IPR036457">
    <property type="entry name" value="PPM-type-like_dom_sf"/>
</dbReference>
<dbReference type="SUPFAM" id="SSF81606">
    <property type="entry name" value="PP2C-like"/>
    <property type="match status" value="1"/>
</dbReference>
<evidence type="ECO:0000313" key="4">
    <source>
        <dbReference type="Proteomes" id="UP001057702"/>
    </source>
</evidence>
<dbReference type="RefSeq" id="WP_255923020.1">
    <property type="nucleotide sequence ID" value="NZ_JANFNG010000028.1"/>
</dbReference>
<accession>A0ABT1Q222</accession>
<evidence type="ECO:0000256" key="1">
    <source>
        <dbReference type="ARBA" id="ARBA00022801"/>
    </source>
</evidence>
<protein>
    <submittedName>
        <fullName evidence="3">Serine/threonine-protein phosphatase</fullName>
    </submittedName>
</protein>
<dbReference type="SMART" id="SM00331">
    <property type="entry name" value="PP2C_SIG"/>
    <property type="match status" value="1"/>
</dbReference>
<dbReference type="PANTHER" id="PTHR43156:SF2">
    <property type="entry name" value="STAGE II SPORULATION PROTEIN E"/>
    <property type="match status" value="1"/>
</dbReference>
<keyword evidence="4" id="KW-1185">Reference proteome</keyword>
<reference evidence="3" key="1">
    <citation type="submission" date="2022-06" db="EMBL/GenBank/DDBJ databases">
        <title>Draft genome sequence of Streptomyces sp. RB6PN25 isolated from peat swamp forest in Thailand.</title>
        <authorList>
            <person name="Duangmal K."/>
            <person name="Klaysubun C."/>
        </authorList>
    </citation>
    <scope>NUCLEOTIDE SEQUENCE</scope>
    <source>
        <strain evidence="3">RB6PN25</strain>
    </source>
</reference>
<dbReference type="Gene3D" id="3.60.40.10">
    <property type="entry name" value="PPM-type phosphatase domain"/>
    <property type="match status" value="1"/>
</dbReference>
<dbReference type="InterPro" id="IPR052016">
    <property type="entry name" value="Bact_Sigma-Reg"/>
</dbReference>
<gene>
    <name evidence="3" type="ORF">NGB36_26205</name>
</gene>
<evidence type="ECO:0000259" key="2">
    <source>
        <dbReference type="SMART" id="SM00331"/>
    </source>
</evidence>
<proteinExistence type="predicted"/>
<keyword evidence="1" id="KW-0378">Hydrolase</keyword>
<sequence>MEDAEFGALLGALLEESHHLPVEGVPALLSRAAQQLGLDEANLYLADVQQERLMPLGTSADDHGAGLLVDATLPGWTYRTLSLQVAENDQDGLTAWLPLMDGIERVGVLGVRARSLDTTMLGRCRALASLATLLVVSRSLYSDTYLQVQRARQMQLPAEMVWAFLPPRTVGTQQVTSSAVMEPAYDIGGDAFDHSLSDKVLHATIIDAMGHDVASGMAAALALAGCRVARRAGSGLSEIVETIDQALARWLPRRFITAIFAHLDLISGRLSWANCGHPPPLLIRGQHVITGALEHHAELPLGLGPGYPDVPRHIHQTQLEPGDRVLLHTDGVTDARSGTGEVFGEERFTDFIIRATAAGEPAPEALRRLLRAILVHQHGRLDDDTTILLFEWHPQPNTGVGTT</sequence>
<feature type="domain" description="PPM-type phosphatase" evidence="2">
    <location>
        <begin position="172"/>
        <end position="392"/>
    </location>
</feature>
<dbReference type="EMBL" id="JANFNG010000028">
    <property type="protein sequence ID" value="MCQ4083984.1"/>
    <property type="molecule type" value="Genomic_DNA"/>
</dbReference>
<organism evidence="3 4">
    <name type="scientific">Streptomyces humicola</name>
    <dbReference type="NCBI Taxonomy" id="2953240"/>
    <lineage>
        <taxon>Bacteria</taxon>
        <taxon>Bacillati</taxon>
        <taxon>Actinomycetota</taxon>
        <taxon>Actinomycetes</taxon>
        <taxon>Kitasatosporales</taxon>
        <taxon>Streptomycetaceae</taxon>
        <taxon>Streptomyces</taxon>
    </lineage>
</organism>
<dbReference type="PANTHER" id="PTHR43156">
    <property type="entry name" value="STAGE II SPORULATION PROTEIN E-RELATED"/>
    <property type="match status" value="1"/>
</dbReference>
<dbReference type="Pfam" id="PF07228">
    <property type="entry name" value="SpoIIE"/>
    <property type="match status" value="1"/>
</dbReference>
<dbReference type="InterPro" id="IPR001932">
    <property type="entry name" value="PPM-type_phosphatase-like_dom"/>
</dbReference>
<dbReference type="Proteomes" id="UP001057702">
    <property type="component" value="Unassembled WGS sequence"/>
</dbReference>
<evidence type="ECO:0000313" key="3">
    <source>
        <dbReference type="EMBL" id="MCQ4083984.1"/>
    </source>
</evidence>